<dbReference type="InterPro" id="IPR029903">
    <property type="entry name" value="RmlD-like-bd"/>
</dbReference>
<protein>
    <recommendedName>
        <fullName evidence="5">dTDP-4-dehydrorhamnose reductase</fullName>
        <ecNumber evidence="5">1.1.1.133</ecNumber>
    </recommendedName>
</protein>
<name>A0A5Q2FHR4_9ACTN</name>
<dbReference type="PANTHER" id="PTHR10491:SF4">
    <property type="entry name" value="METHIONINE ADENOSYLTRANSFERASE 2 SUBUNIT BETA"/>
    <property type="match status" value="1"/>
</dbReference>
<dbReference type="AlphaFoldDB" id="A0A5Q2FHR4"/>
<evidence type="ECO:0000313" key="7">
    <source>
        <dbReference type="EMBL" id="QGF23896.1"/>
    </source>
</evidence>
<evidence type="ECO:0000256" key="1">
    <source>
        <dbReference type="ARBA" id="ARBA00010154"/>
    </source>
</evidence>
<evidence type="ECO:0000256" key="2">
    <source>
        <dbReference type="ARBA" id="ARBA00010944"/>
    </source>
</evidence>
<feature type="active site" description="Proton donor" evidence="3">
    <location>
        <position position="129"/>
    </location>
</feature>
<evidence type="ECO:0000256" key="3">
    <source>
        <dbReference type="PIRSR" id="PIRSR600888-1"/>
    </source>
</evidence>
<evidence type="ECO:0000256" key="4">
    <source>
        <dbReference type="PIRSR" id="PIRSR600888-3"/>
    </source>
</evidence>
<evidence type="ECO:0000256" key="5">
    <source>
        <dbReference type="RuleBase" id="RU364082"/>
    </source>
</evidence>
<organism evidence="7 8">
    <name type="scientific">Raineyella fluvialis</name>
    <dbReference type="NCBI Taxonomy" id="2662261"/>
    <lineage>
        <taxon>Bacteria</taxon>
        <taxon>Bacillati</taxon>
        <taxon>Actinomycetota</taxon>
        <taxon>Actinomycetes</taxon>
        <taxon>Propionibacteriales</taxon>
        <taxon>Propionibacteriaceae</taxon>
        <taxon>Raineyella</taxon>
    </lineage>
</organism>
<feature type="domain" description="RmlD-like substrate binding" evidence="6">
    <location>
        <begin position="186"/>
        <end position="458"/>
    </location>
</feature>
<dbReference type="Pfam" id="PF04321">
    <property type="entry name" value="RmlD_sub_bind"/>
    <property type="match status" value="1"/>
</dbReference>
<dbReference type="PANTHER" id="PTHR10491">
    <property type="entry name" value="DTDP-4-DEHYDRORHAMNOSE REDUCTASE"/>
    <property type="match status" value="1"/>
</dbReference>
<accession>A0A5Q2FHR4</accession>
<dbReference type="EC" id="1.1.1.133" evidence="5"/>
<dbReference type="CDD" id="cd00438">
    <property type="entry name" value="cupin_RmlC"/>
    <property type="match status" value="1"/>
</dbReference>
<dbReference type="UniPathway" id="UPA00124"/>
<dbReference type="InterPro" id="IPR005913">
    <property type="entry name" value="dTDP_dehydrorham_reduct"/>
</dbReference>
<sequence>MSGVGIRETAIPGLLVVDLQVHADARGWFKENWQREKMTALGLPDFGPVQNNVSFNPQVGVTRGIHAEPWDKFVSIVTGRVFGAWVDLREGDSFGTVATVELGPETAVFVPRGVANSYQTLEPATAYSYLVNDHWSPQARASYTYVNLADPRLGIDWPIPLADAEVSEADRRHPMLADVVAMPRRRTLILGANGQLGRALSVVLPTADAWGRDRFDVTDPAAYQAVRWQDYDTIINAAAYTKVDAAETPEGRRDAWAANVTAVGHLVRVATEHRLTLVHVSSDYIFDGTAETHGEDEAPSPLGVYGQTKAAGDALVATVPGHYIVRTSWVIGDGPNFVRTMAGLAEKGVKPTVVDDQYGRLTFTDDLAAGIVHLLASRPAYGVYNLTGAGPIQSWADVAADVYELCGRSRTDVTPISTTDYTAGRQTALRPVHSALSLDRIVATGFTPKPVADSLSAYVGSLKS</sequence>
<dbReference type="GO" id="GO:0005829">
    <property type="term" value="C:cytosol"/>
    <property type="evidence" value="ECO:0007669"/>
    <property type="project" value="TreeGrafter"/>
</dbReference>
<feature type="active site" description="Proton acceptor" evidence="3">
    <location>
        <position position="66"/>
    </location>
</feature>
<dbReference type="SUPFAM" id="SSF51182">
    <property type="entry name" value="RmlC-like cupins"/>
    <property type="match status" value="1"/>
</dbReference>
<dbReference type="GO" id="GO:0019305">
    <property type="term" value="P:dTDP-rhamnose biosynthetic process"/>
    <property type="evidence" value="ECO:0007669"/>
    <property type="project" value="UniProtKB-UniPathway"/>
</dbReference>
<comment type="function">
    <text evidence="5">Catalyzes the reduction of dTDP-6-deoxy-L-lyxo-4-hexulose to yield dTDP-L-rhamnose.</text>
</comment>
<dbReference type="Gene3D" id="2.60.120.10">
    <property type="entry name" value="Jelly Rolls"/>
    <property type="match status" value="1"/>
</dbReference>
<dbReference type="GO" id="GO:0008831">
    <property type="term" value="F:dTDP-4-dehydrorhamnose reductase activity"/>
    <property type="evidence" value="ECO:0007669"/>
    <property type="project" value="UniProtKB-EC"/>
</dbReference>
<keyword evidence="5" id="KW-0521">NADP</keyword>
<dbReference type="InterPro" id="IPR011051">
    <property type="entry name" value="RmlC_Cupin_sf"/>
</dbReference>
<comment type="similarity">
    <text evidence="1">Belongs to the dTDP-4-dehydrorhamnose 3,5-epimerase family.</text>
</comment>
<dbReference type="SUPFAM" id="SSF51735">
    <property type="entry name" value="NAD(P)-binding Rossmann-fold domains"/>
    <property type="match status" value="1"/>
</dbReference>
<evidence type="ECO:0000313" key="8">
    <source>
        <dbReference type="Proteomes" id="UP000386847"/>
    </source>
</evidence>
<dbReference type="Proteomes" id="UP000386847">
    <property type="component" value="Chromosome"/>
</dbReference>
<dbReference type="Pfam" id="PF00908">
    <property type="entry name" value="dTDP_sugar_isom"/>
    <property type="match status" value="1"/>
</dbReference>
<keyword evidence="5" id="KW-0560">Oxidoreductase</keyword>
<dbReference type="Gene3D" id="3.40.50.720">
    <property type="entry name" value="NAD(P)-binding Rossmann-like Domain"/>
    <property type="match status" value="1"/>
</dbReference>
<dbReference type="EMBL" id="CP045725">
    <property type="protein sequence ID" value="QGF23896.1"/>
    <property type="molecule type" value="Genomic_DNA"/>
</dbReference>
<feature type="site" description="Participates in a stacking interaction with the thymidine ring of dTDP-4-oxo-6-deoxyglucose" evidence="4">
    <location>
        <position position="135"/>
    </location>
</feature>
<dbReference type="CDD" id="cd05254">
    <property type="entry name" value="dTDP_HR_like_SDR_e"/>
    <property type="match status" value="1"/>
</dbReference>
<dbReference type="InterPro" id="IPR000888">
    <property type="entry name" value="RmlC-like"/>
</dbReference>
<dbReference type="InterPro" id="IPR014710">
    <property type="entry name" value="RmlC-like_jellyroll"/>
</dbReference>
<evidence type="ECO:0000259" key="6">
    <source>
        <dbReference type="Pfam" id="PF04321"/>
    </source>
</evidence>
<dbReference type="KEGG" id="rain:Rai3103_09640"/>
<dbReference type="Gene3D" id="3.90.25.10">
    <property type="entry name" value="UDP-galactose 4-epimerase, domain 1"/>
    <property type="match status" value="1"/>
</dbReference>
<dbReference type="GO" id="GO:0008830">
    <property type="term" value="F:dTDP-4-dehydrorhamnose 3,5-epimerase activity"/>
    <property type="evidence" value="ECO:0007669"/>
    <property type="project" value="InterPro"/>
</dbReference>
<keyword evidence="8" id="KW-1185">Reference proteome</keyword>
<gene>
    <name evidence="7" type="ORF">Rai3103_09640</name>
</gene>
<dbReference type="RefSeq" id="WP_153572426.1">
    <property type="nucleotide sequence ID" value="NZ_CP045725.1"/>
</dbReference>
<comment type="similarity">
    <text evidence="2 5">Belongs to the dTDP-4-dehydrorhamnose reductase family.</text>
</comment>
<dbReference type="InterPro" id="IPR036291">
    <property type="entry name" value="NAD(P)-bd_dom_sf"/>
</dbReference>
<comment type="pathway">
    <text evidence="5">Carbohydrate biosynthesis; dTDP-L-rhamnose biosynthesis.</text>
</comment>
<proteinExistence type="inferred from homology"/>
<reference evidence="7 8" key="1">
    <citation type="submission" date="2019-10" db="EMBL/GenBank/DDBJ databases">
        <title>Genomic analysis of Raineyella sp. CBA3103.</title>
        <authorList>
            <person name="Roh S.W."/>
        </authorList>
    </citation>
    <scope>NUCLEOTIDE SEQUENCE [LARGE SCALE GENOMIC DNA]</scope>
    <source>
        <strain evidence="7 8">CBA3103</strain>
    </source>
</reference>